<evidence type="ECO:0000313" key="3">
    <source>
        <dbReference type="Proteomes" id="UP000470213"/>
    </source>
</evidence>
<dbReference type="InterPro" id="IPR045179">
    <property type="entry name" value="YgfZ/GcvT"/>
</dbReference>
<dbReference type="AlphaFoldDB" id="A0A7X5LMP8"/>
<dbReference type="InterPro" id="IPR017703">
    <property type="entry name" value="YgfZ/GCV_T_CS"/>
</dbReference>
<organism evidence="2 3">
    <name type="scientific">Alteromonas profundi</name>
    <dbReference type="NCBI Taxonomy" id="2696062"/>
    <lineage>
        <taxon>Bacteria</taxon>
        <taxon>Pseudomonadati</taxon>
        <taxon>Pseudomonadota</taxon>
        <taxon>Gammaproteobacteria</taxon>
        <taxon>Alteromonadales</taxon>
        <taxon>Alteromonadaceae</taxon>
        <taxon>Alteromonas/Salinimonas group</taxon>
        <taxon>Alteromonas</taxon>
    </lineage>
</organism>
<dbReference type="InterPro" id="IPR048451">
    <property type="entry name" value="YgfZ_barrel"/>
</dbReference>
<dbReference type="SUPFAM" id="SSF103025">
    <property type="entry name" value="Folate-binding domain"/>
    <property type="match status" value="1"/>
</dbReference>
<accession>A0A7X5LMP8</accession>
<dbReference type="Pfam" id="PF21130">
    <property type="entry name" value="YgfZ_barrel"/>
    <property type="match status" value="1"/>
</dbReference>
<name>A0A7X5LMP8_9ALTE</name>
<dbReference type="Gene3D" id="3.30.70.1400">
    <property type="entry name" value="Aminomethyltransferase beta-barrel domains"/>
    <property type="match status" value="1"/>
</dbReference>
<evidence type="ECO:0000259" key="1">
    <source>
        <dbReference type="Pfam" id="PF21130"/>
    </source>
</evidence>
<dbReference type="RefSeq" id="WP_163086519.1">
    <property type="nucleotide sequence ID" value="NZ_JAAAWN010000018.1"/>
</dbReference>
<evidence type="ECO:0000313" key="2">
    <source>
        <dbReference type="EMBL" id="NDV92172.1"/>
    </source>
</evidence>
<feature type="domain" description="tRNA-modifying protein YgfZ-like beta-barrel" evidence="1">
    <location>
        <begin position="241"/>
        <end position="306"/>
    </location>
</feature>
<dbReference type="InterPro" id="IPR029043">
    <property type="entry name" value="GcvT/YgfZ_C"/>
</dbReference>
<dbReference type="PANTHER" id="PTHR22602">
    <property type="entry name" value="TRANSFERASE CAF17, MITOCHONDRIAL-RELATED"/>
    <property type="match status" value="1"/>
</dbReference>
<dbReference type="SUPFAM" id="SSF101790">
    <property type="entry name" value="Aminomethyltransferase beta-barrel domain"/>
    <property type="match status" value="1"/>
</dbReference>
<proteinExistence type="predicted"/>
<dbReference type="PANTHER" id="PTHR22602:SF0">
    <property type="entry name" value="TRANSFERASE CAF17, MITOCHONDRIAL-RELATED"/>
    <property type="match status" value="1"/>
</dbReference>
<dbReference type="EMBL" id="JAAAWN010000018">
    <property type="protein sequence ID" value="NDV92172.1"/>
    <property type="molecule type" value="Genomic_DNA"/>
</dbReference>
<comment type="caution">
    <text evidence="2">The sequence shown here is derived from an EMBL/GenBank/DDBJ whole genome shotgun (WGS) entry which is preliminary data.</text>
</comment>
<dbReference type="NCBIfam" id="TIGR03317">
    <property type="entry name" value="ygfZ_signature"/>
    <property type="match status" value="1"/>
</dbReference>
<gene>
    <name evidence="2" type="ORF">GTH32_13405</name>
</gene>
<dbReference type="GO" id="GO:0016226">
    <property type="term" value="P:iron-sulfur cluster assembly"/>
    <property type="evidence" value="ECO:0007669"/>
    <property type="project" value="TreeGrafter"/>
</dbReference>
<sequence>MTALHSLSDLPSHYAIRLSNQMLISLEGEQADSYLHGQVTVNVNELDNTKVRFCAHCDNKGKTWSVSMITRMNNEIVLVTDKEAGAHTLAQLNKYGVFSKVDIVDKSDEYNQYFISQALAESVLTPYFDSLPEEPMSSAQSSAGKVFKAPLSQAGYYLIIAASESKALEERFSEKAEGAVYSQEIYNALLISNVIPTLSESGVNEYIPQMLNVQAIDGIDFDKGCYMGQEVVARTRFLGKNKRAAYSFTIPKAVDVEVGSNLEKQLGDNWRRAGMIIASATLAEETWIMSVLANDTQQDDAHRLAQQPDIVCYPNPLPYSIEQAASKIVKKRK</sequence>
<dbReference type="Gene3D" id="2.40.30.160">
    <property type="match status" value="1"/>
</dbReference>
<reference evidence="2 3" key="1">
    <citation type="submission" date="2020-01" db="EMBL/GenBank/DDBJ databases">
        <authorList>
            <person name="Chen J."/>
            <person name="Zhu S."/>
            <person name="Yang J."/>
        </authorList>
    </citation>
    <scope>NUCLEOTIDE SEQUENCE [LARGE SCALE GENOMIC DNA]</scope>
    <source>
        <strain evidence="2 3">345S023</strain>
    </source>
</reference>
<dbReference type="Proteomes" id="UP000470213">
    <property type="component" value="Unassembled WGS sequence"/>
</dbReference>
<protein>
    <submittedName>
        <fullName evidence="2">Glycine cleavage system protein T</fullName>
    </submittedName>
</protein>
<keyword evidence="3" id="KW-1185">Reference proteome</keyword>
<dbReference type="Gene3D" id="3.30.70.1630">
    <property type="match status" value="1"/>
</dbReference>